<gene>
    <name evidence="5" type="ORF">OU798_22900</name>
</gene>
<proteinExistence type="predicted"/>
<accession>A0A9X3F9X1</accession>
<dbReference type="InterPro" id="IPR029052">
    <property type="entry name" value="Metallo-depent_PP-like"/>
</dbReference>
<keyword evidence="6" id="KW-1185">Reference proteome</keyword>
<organism evidence="5 6">
    <name type="scientific">Draconibacterium aestuarii</name>
    <dbReference type="NCBI Taxonomy" id="2998507"/>
    <lineage>
        <taxon>Bacteria</taxon>
        <taxon>Pseudomonadati</taxon>
        <taxon>Bacteroidota</taxon>
        <taxon>Bacteroidia</taxon>
        <taxon>Marinilabiliales</taxon>
        <taxon>Prolixibacteraceae</taxon>
        <taxon>Draconibacterium</taxon>
    </lineage>
</organism>
<dbReference type="InterPro" id="IPR032288">
    <property type="entry name" value="Metallophos_C"/>
</dbReference>
<dbReference type="GO" id="GO:0016787">
    <property type="term" value="F:hydrolase activity"/>
    <property type="evidence" value="ECO:0007669"/>
    <property type="project" value="InterPro"/>
</dbReference>
<sequence length="510" mass="58321">MKTRNYLFCTFLLLSFLTKAADKATYRGTVFLDLNKNGVMDKNESGLEGVLVTNGKEVVRTNDKGEWNLVSNHQSEYFYVIKPSGYQVPVNKNQIPQHYFYLTSENKTTGSIDFPLYKTEDENKFSVVVFGDPQARGKREMNFIFHDAVEELIGTDARFGISLGDIVADEPEMMDDISAGIARIGIPWYNIIGNHDNDRDAKTNEERDNTFERLFGPSTYAFEYGQVAFIHLNDIYFNKNGKYKPHFSDQQLEFVKNYLDRVPQEKLVVLMMHAPLVACDNRDKMYELLQNRKHSFSISGHVHEQVNLFIDEEMGWKGETPHHHLINATVCGSWWCGVNDELGIPHATMNDGAPNGYSIVTFAGNKYSVRFKAARRPENYQMNIYMPDEIEANSLDTTKVLVNVFAGSERSVVEMTVSGTDKWIKLGKKDQIDPQSLKVHLLNPYLEKEIEGAALEDILGFKMDYPSVSTHMWEGYLSQDLKPGTYNLSVKTTDMFGQTWTANRIFRIKE</sequence>
<evidence type="ECO:0000313" key="6">
    <source>
        <dbReference type="Proteomes" id="UP001145087"/>
    </source>
</evidence>
<evidence type="ECO:0000259" key="4">
    <source>
        <dbReference type="Pfam" id="PF16371"/>
    </source>
</evidence>
<dbReference type="InterPro" id="IPR051918">
    <property type="entry name" value="STPP_CPPED1"/>
</dbReference>
<feature type="domain" description="Calcineurin-like phosphoesterase" evidence="2">
    <location>
        <begin position="127"/>
        <end position="304"/>
    </location>
</feature>
<dbReference type="InterPro" id="IPR013783">
    <property type="entry name" value="Ig-like_fold"/>
</dbReference>
<dbReference type="Pfam" id="PF16370">
    <property type="entry name" value="MetallophosC"/>
    <property type="match status" value="1"/>
</dbReference>
<evidence type="ECO:0000313" key="5">
    <source>
        <dbReference type="EMBL" id="MCY1723216.1"/>
    </source>
</evidence>
<dbReference type="RefSeq" id="WP_343335541.1">
    <property type="nucleotide sequence ID" value="NZ_JAPOHD010000067.1"/>
</dbReference>
<evidence type="ECO:0000259" key="3">
    <source>
        <dbReference type="Pfam" id="PF16370"/>
    </source>
</evidence>
<dbReference type="InterPro" id="IPR004843">
    <property type="entry name" value="Calcineurin-like_PHP"/>
</dbReference>
<feature type="signal peptide" evidence="1">
    <location>
        <begin position="1"/>
        <end position="20"/>
    </location>
</feature>
<feature type="chain" id="PRO_5040746396" evidence="1">
    <location>
        <begin position="21"/>
        <end position="510"/>
    </location>
</feature>
<dbReference type="Pfam" id="PF00149">
    <property type="entry name" value="Metallophos"/>
    <property type="match status" value="1"/>
</dbReference>
<dbReference type="SUPFAM" id="SSF56300">
    <property type="entry name" value="Metallo-dependent phosphatases"/>
    <property type="match status" value="1"/>
</dbReference>
<dbReference type="CDD" id="cd00838">
    <property type="entry name" value="MPP_superfamily"/>
    <property type="match status" value="1"/>
</dbReference>
<feature type="domain" description="Calcineurin-like phosphoesterase C-terminal" evidence="3">
    <location>
        <begin position="327"/>
        <end position="499"/>
    </location>
</feature>
<dbReference type="Gene3D" id="2.60.40.10">
    <property type="entry name" value="Immunoglobulins"/>
    <property type="match status" value="1"/>
</dbReference>
<reference evidence="5" key="1">
    <citation type="submission" date="2022-11" db="EMBL/GenBank/DDBJ databases">
        <title>Marilongibacter aestuarii gen. nov., sp. nov., isolated from tidal flat sediment.</title>
        <authorList>
            <person name="Jiayan W."/>
        </authorList>
    </citation>
    <scope>NUCLEOTIDE SEQUENCE</scope>
    <source>
        <strain evidence="5">Z1-6</strain>
    </source>
</reference>
<dbReference type="Proteomes" id="UP001145087">
    <property type="component" value="Unassembled WGS sequence"/>
</dbReference>
<evidence type="ECO:0000259" key="2">
    <source>
        <dbReference type="Pfam" id="PF00149"/>
    </source>
</evidence>
<dbReference type="AlphaFoldDB" id="A0A9X3F9X1"/>
<dbReference type="Gene3D" id="3.60.21.10">
    <property type="match status" value="1"/>
</dbReference>
<dbReference type="EMBL" id="JAPOHD010000067">
    <property type="protein sequence ID" value="MCY1723216.1"/>
    <property type="molecule type" value="Genomic_DNA"/>
</dbReference>
<keyword evidence="1" id="KW-0732">Signal</keyword>
<feature type="domain" description="Calcineurin-like phosphoesterase N-terminal" evidence="4">
    <location>
        <begin position="39"/>
        <end position="114"/>
    </location>
</feature>
<comment type="caution">
    <text evidence="5">The sequence shown here is derived from an EMBL/GenBank/DDBJ whole genome shotgun (WGS) entry which is preliminary data.</text>
</comment>
<name>A0A9X3F9X1_9BACT</name>
<dbReference type="InterPro" id="IPR032285">
    <property type="entry name" value="Metallophos_N"/>
</dbReference>
<dbReference type="PANTHER" id="PTHR43143">
    <property type="entry name" value="METALLOPHOSPHOESTERASE, CALCINEURIN SUPERFAMILY"/>
    <property type="match status" value="1"/>
</dbReference>
<evidence type="ECO:0000256" key="1">
    <source>
        <dbReference type="SAM" id="SignalP"/>
    </source>
</evidence>
<protein>
    <submittedName>
        <fullName evidence="5">Calcineurin-like phosphoesterase C-terminal domain-containing protein</fullName>
    </submittedName>
</protein>
<dbReference type="PANTHER" id="PTHR43143:SF6">
    <property type="entry name" value="BLL3016 PROTEIN"/>
    <property type="match status" value="1"/>
</dbReference>
<dbReference type="Pfam" id="PF16371">
    <property type="entry name" value="MetallophosN"/>
    <property type="match status" value="1"/>
</dbReference>